<dbReference type="GO" id="GO:0006935">
    <property type="term" value="P:chemotaxis"/>
    <property type="evidence" value="ECO:0007669"/>
    <property type="project" value="UniProtKB-KW"/>
</dbReference>
<keyword evidence="10" id="KW-1185">Reference proteome</keyword>
<evidence type="ECO:0000256" key="1">
    <source>
        <dbReference type="ARBA" id="ARBA00022500"/>
    </source>
</evidence>
<organism evidence="9 10">
    <name type="scientific">Chondromyces apiculatus DSM 436</name>
    <dbReference type="NCBI Taxonomy" id="1192034"/>
    <lineage>
        <taxon>Bacteria</taxon>
        <taxon>Pseudomonadati</taxon>
        <taxon>Myxococcota</taxon>
        <taxon>Polyangia</taxon>
        <taxon>Polyangiales</taxon>
        <taxon>Polyangiaceae</taxon>
        <taxon>Chondromyces</taxon>
    </lineage>
</organism>
<dbReference type="Gene3D" id="6.10.340.10">
    <property type="match status" value="1"/>
</dbReference>
<dbReference type="RefSeq" id="WP_052376365.1">
    <property type="nucleotide sequence ID" value="NZ_ASRX01000059.1"/>
</dbReference>
<gene>
    <name evidence="9" type="ORF">CAP_6771</name>
</gene>
<feature type="region of interest" description="Disordered" evidence="5">
    <location>
        <begin position="540"/>
        <end position="580"/>
    </location>
</feature>
<feature type="transmembrane region" description="Helical" evidence="6">
    <location>
        <begin position="9"/>
        <end position="28"/>
    </location>
</feature>
<dbReference type="GO" id="GO:0005886">
    <property type="term" value="C:plasma membrane"/>
    <property type="evidence" value="ECO:0007669"/>
    <property type="project" value="TreeGrafter"/>
</dbReference>
<dbReference type="Pfam" id="PF00672">
    <property type="entry name" value="HAMP"/>
    <property type="match status" value="1"/>
</dbReference>
<sequence>MTLTIGRRLAAYTASFVVCILVVSVLSGRSGQNFGALLEGVTDQDYPSIRAALELEIAKTSQADDLGSYLATKDENFLRQWRDGSKEFERWMAALARLDLTDREKMLVAEIEDLDERYREGGERVIKLAQENQIADAVRLSNELLGPLEERTYARLTELEDINDAIMAHKSSEADLAVARGSLLAWSVPVAVIILGGMMSYYLARGITRPLQEVVDLAAKVAVGDMRTRIQVTRNDEIGSLQVAMRNMVDSARDMAQTADAIASGDLNLTVKPRSEHDVLGNAFATMVAKLSQVISEVRESAGTLASASEQISAASQTLAQGTSEQAATMEETTASLEEMSTSITRNADNSRQTEQLALKGATDAETSGRSVKETVESMRAIADRISVIEEIAYQTNLLALNATIEAARAGEHGKGFAVVAAEVRKLAEHSKASAREIGVLASSSVKVAEQSGQLLLELVPSIRRTAELVQEVAATCSQQAAGVSQMSKAMVVGDQVTQRNASASEELASTAEEMASQAEALQQNLAFFRLDLLDDGDRRPLHAARPRPGLARSAATPRPPAARSSRDPSLHDDRDFVRF</sequence>
<dbReference type="InterPro" id="IPR004089">
    <property type="entry name" value="MCPsignal_dom"/>
</dbReference>
<dbReference type="GO" id="GO:0004888">
    <property type="term" value="F:transmembrane signaling receptor activity"/>
    <property type="evidence" value="ECO:0007669"/>
    <property type="project" value="InterPro"/>
</dbReference>
<dbReference type="SUPFAM" id="SSF58104">
    <property type="entry name" value="Methyl-accepting chemotaxis protein (MCP) signaling domain"/>
    <property type="match status" value="1"/>
</dbReference>
<dbReference type="AlphaFoldDB" id="A0A017T017"/>
<feature type="domain" description="Methyl-accepting transducer" evidence="7">
    <location>
        <begin position="301"/>
        <end position="516"/>
    </location>
</feature>
<dbReference type="InterPro" id="IPR024478">
    <property type="entry name" value="HlyB_4HB_MCP"/>
</dbReference>
<dbReference type="InterPro" id="IPR051310">
    <property type="entry name" value="MCP_chemotaxis"/>
</dbReference>
<evidence type="ECO:0000313" key="10">
    <source>
        <dbReference type="Proteomes" id="UP000019678"/>
    </source>
</evidence>
<dbReference type="PANTHER" id="PTHR43531:SF11">
    <property type="entry name" value="METHYL-ACCEPTING CHEMOTAXIS PROTEIN 3"/>
    <property type="match status" value="1"/>
</dbReference>
<keyword evidence="1" id="KW-0145">Chemotaxis</keyword>
<comment type="similarity">
    <text evidence="2">Belongs to the methyl-accepting chemotaxis (MCP) protein family.</text>
</comment>
<keyword evidence="3" id="KW-0807">Transducer</keyword>
<dbReference type="eggNOG" id="COG0840">
    <property type="taxonomic scope" value="Bacteria"/>
</dbReference>
<dbReference type="PROSITE" id="PS50111">
    <property type="entry name" value="CHEMOTAXIS_TRANSDUC_2"/>
    <property type="match status" value="1"/>
</dbReference>
<dbReference type="PANTHER" id="PTHR43531">
    <property type="entry name" value="PROTEIN ICFG"/>
    <property type="match status" value="1"/>
</dbReference>
<dbReference type="InterPro" id="IPR003660">
    <property type="entry name" value="HAMP_dom"/>
</dbReference>
<dbReference type="CDD" id="cd06225">
    <property type="entry name" value="HAMP"/>
    <property type="match status" value="2"/>
</dbReference>
<dbReference type="Pfam" id="PF00015">
    <property type="entry name" value="MCPsignal"/>
    <property type="match status" value="1"/>
</dbReference>
<dbReference type="SMART" id="SM00283">
    <property type="entry name" value="MA"/>
    <property type="match status" value="1"/>
</dbReference>
<evidence type="ECO:0000256" key="4">
    <source>
        <dbReference type="SAM" id="Coils"/>
    </source>
</evidence>
<dbReference type="STRING" id="1192034.CAP_6771"/>
<dbReference type="GO" id="GO:0007165">
    <property type="term" value="P:signal transduction"/>
    <property type="evidence" value="ECO:0007669"/>
    <property type="project" value="UniProtKB-KW"/>
</dbReference>
<proteinExistence type="inferred from homology"/>
<dbReference type="Proteomes" id="UP000019678">
    <property type="component" value="Unassembled WGS sequence"/>
</dbReference>
<dbReference type="EMBL" id="ASRX01000059">
    <property type="protein sequence ID" value="EYF02564.1"/>
    <property type="molecule type" value="Genomic_DNA"/>
</dbReference>
<reference evidence="9 10" key="1">
    <citation type="submission" date="2013-05" db="EMBL/GenBank/DDBJ databases">
        <title>Genome assembly of Chondromyces apiculatus DSM 436.</title>
        <authorList>
            <person name="Sharma G."/>
            <person name="Khatri I."/>
            <person name="Kaur C."/>
            <person name="Mayilraj S."/>
            <person name="Subramanian S."/>
        </authorList>
    </citation>
    <scope>NUCLEOTIDE SEQUENCE [LARGE SCALE GENOMIC DNA]</scope>
    <source>
        <strain evidence="9 10">DSM 436</strain>
    </source>
</reference>
<dbReference type="SMART" id="SM00304">
    <property type="entry name" value="HAMP"/>
    <property type="match status" value="1"/>
</dbReference>
<evidence type="ECO:0000256" key="3">
    <source>
        <dbReference type="PROSITE-ProRule" id="PRU00284"/>
    </source>
</evidence>
<dbReference type="PRINTS" id="PR00260">
    <property type="entry name" value="CHEMTRNSDUCR"/>
</dbReference>
<name>A0A017T017_9BACT</name>
<feature type="compositionally biased region" description="Basic and acidic residues" evidence="5">
    <location>
        <begin position="565"/>
        <end position="580"/>
    </location>
</feature>
<dbReference type="PROSITE" id="PS50885">
    <property type="entry name" value="HAMP"/>
    <property type="match status" value="1"/>
</dbReference>
<keyword evidence="6" id="KW-0812">Transmembrane</keyword>
<evidence type="ECO:0000256" key="6">
    <source>
        <dbReference type="SAM" id="Phobius"/>
    </source>
</evidence>
<keyword evidence="4" id="KW-0175">Coiled coil</keyword>
<accession>A0A017T017</accession>
<comment type="caution">
    <text evidence="9">The sequence shown here is derived from an EMBL/GenBank/DDBJ whole genome shotgun (WGS) entry which is preliminary data.</text>
</comment>
<protein>
    <submittedName>
        <fullName evidence="9">Methyl-accepting chemotaxis sensory transducer</fullName>
    </submittedName>
</protein>
<feature type="coiled-coil region" evidence="4">
    <location>
        <begin position="505"/>
        <end position="532"/>
    </location>
</feature>
<dbReference type="Pfam" id="PF12729">
    <property type="entry name" value="4HB_MCP_1"/>
    <property type="match status" value="1"/>
</dbReference>
<evidence type="ECO:0000259" key="7">
    <source>
        <dbReference type="PROSITE" id="PS50111"/>
    </source>
</evidence>
<evidence type="ECO:0000256" key="2">
    <source>
        <dbReference type="ARBA" id="ARBA00029447"/>
    </source>
</evidence>
<keyword evidence="6" id="KW-1133">Transmembrane helix</keyword>
<dbReference type="Gene3D" id="1.10.287.950">
    <property type="entry name" value="Methyl-accepting chemotaxis protein"/>
    <property type="match status" value="1"/>
</dbReference>
<evidence type="ECO:0000259" key="8">
    <source>
        <dbReference type="PROSITE" id="PS50885"/>
    </source>
</evidence>
<keyword evidence="6" id="KW-0472">Membrane</keyword>
<dbReference type="InterPro" id="IPR004090">
    <property type="entry name" value="Chemotax_Me-accpt_rcpt"/>
</dbReference>
<feature type="domain" description="HAMP" evidence="8">
    <location>
        <begin position="205"/>
        <end position="257"/>
    </location>
</feature>
<evidence type="ECO:0000313" key="9">
    <source>
        <dbReference type="EMBL" id="EYF02564.1"/>
    </source>
</evidence>
<evidence type="ECO:0000256" key="5">
    <source>
        <dbReference type="SAM" id="MobiDB-lite"/>
    </source>
</evidence>
<dbReference type="OrthoDB" id="9763018at2"/>